<organism evidence="3 4">
    <name type="scientific">Clostridium paraputrificum</name>
    <dbReference type="NCBI Taxonomy" id="29363"/>
    <lineage>
        <taxon>Bacteria</taxon>
        <taxon>Bacillati</taxon>
        <taxon>Bacillota</taxon>
        <taxon>Clostridia</taxon>
        <taxon>Eubacteriales</taxon>
        <taxon>Clostridiaceae</taxon>
        <taxon>Clostridium</taxon>
    </lineage>
</organism>
<dbReference type="GO" id="GO:0006508">
    <property type="term" value="P:proteolysis"/>
    <property type="evidence" value="ECO:0007669"/>
    <property type="project" value="InterPro"/>
</dbReference>
<feature type="transmembrane region" description="Helical" evidence="1">
    <location>
        <begin position="425"/>
        <end position="443"/>
    </location>
</feature>
<sequence>MKKIIYSIATLLSLTGLIVCIFFKSSYYNFNPSNVKKNIEYLSSKELKGRLAGSSENERVANEIEGLFKELNLKPLNNEYKQSFNVNAPIFTGGTPTLKLLAGESVVQEFKLGDEFKEDMLNFKITSIQFTKNDKYDIYKSGFAFHKNNETYFFTSNLNKEASFRSSFWNDAPYSFVIEINIDTFNAILDGIRMGYTLDVSLPYKVEEKTIYNVCGMIEGTSKDLPPLVFTAHFDHLGADSLGTVYSGALDNASGTAFLLELAKTFSTLRLPERDIIFVALNAEEFGLLGSKAFADKYKDELNGAEVINFDMIGCEDYPITMMSSASNLDKTTPLIDSLTEICYNFDIENKVTYQDSSDHASFCNDGFDSLTLSHSNTYNIHTPNDTVDKISTKGISQVYKVVECKTINYAYNNIILIFYNSKTLILFALTSIALLLIGLVKLKHIVIKDEDLSA</sequence>
<gene>
    <name evidence="3" type="ORF">CP373A1_10670</name>
</gene>
<name>A0A1B8RQ88_9CLOT</name>
<evidence type="ECO:0000313" key="3">
    <source>
        <dbReference type="EMBL" id="OBY10946.1"/>
    </source>
</evidence>
<dbReference type="GO" id="GO:0008235">
    <property type="term" value="F:metalloexopeptidase activity"/>
    <property type="evidence" value="ECO:0007669"/>
    <property type="project" value="InterPro"/>
</dbReference>
<evidence type="ECO:0000313" key="4">
    <source>
        <dbReference type="Proteomes" id="UP000092714"/>
    </source>
</evidence>
<dbReference type="Proteomes" id="UP000092714">
    <property type="component" value="Unassembled WGS sequence"/>
</dbReference>
<dbReference type="PANTHER" id="PTHR12147">
    <property type="entry name" value="METALLOPEPTIDASE M28 FAMILY MEMBER"/>
    <property type="match status" value="1"/>
</dbReference>
<feature type="domain" description="Peptidase M28" evidence="2">
    <location>
        <begin position="213"/>
        <end position="403"/>
    </location>
</feature>
<dbReference type="EMBL" id="MAPZ01000019">
    <property type="protein sequence ID" value="OBY10946.1"/>
    <property type="molecule type" value="Genomic_DNA"/>
</dbReference>
<dbReference type="eggNOG" id="COG2234">
    <property type="taxonomic scope" value="Bacteria"/>
</dbReference>
<keyword evidence="1" id="KW-1133">Transmembrane helix</keyword>
<dbReference type="SUPFAM" id="SSF53187">
    <property type="entry name" value="Zn-dependent exopeptidases"/>
    <property type="match status" value="1"/>
</dbReference>
<reference evidence="3 4" key="1">
    <citation type="submission" date="2016-06" db="EMBL/GenBank/DDBJ databases">
        <authorList>
            <person name="Kjaerup R.B."/>
            <person name="Dalgaard T.S."/>
            <person name="Juul-Madsen H.R."/>
        </authorList>
    </citation>
    <scope>NUCLEOTIDE SEQUENCE [LARGE SCALE GENOMIC DNA]</scope>
    <source>
        <strain evidence="3 4">373-A1</strain>
    </source>
</reference>
<dbReference type="Gene3D" id="3.40.630.10">
    <property type="entry name" value="Zn peptidases"/>
    <property type="match status" value="2"/>
</dbReference>
<evidence type="ECO:0000259" key="2">
    <source>
        <dbReference type="Pfam" id="PF04389"/>
    </source>
</evidence>
<keyword evidence="4" id="KW-1185">Reference proteome</keyword>
<dbReference type="OrthoDB" id="233977at2"/>
<evidence type="ECO:0000256" key="1">
    <source>
        <dbReference type="SAM" id="Phobius"/>
    </source>
</evidence>
<accession>A0A1B8RQ88</accession>
<dbReference type="AlphaFoldDB" id="A0A1B8RQ88"/>
<dbReference type="InterPro" id="IPR007484">
    <property type="entry name" value="Peptidase_M28"/>
</dbReference>
<comment type="caution">
    <text evidence="3">The sequence shown here is derived from an EMBL/GenBank/DDBJ whole genome shotgun (WGS) entry which is preliminary data.</text>
</comment>
<keyword evidence="1" id="KW-0812">Transmembrane</keyword>
<dbReference type="PANTHER" id="PTHR12147:SF26">
    <property type="entry name" value="PEPTIDASE M28 DOMAIN-CONTAINING PROTEIN"/>
    <property type="match status" value="1"/>
</dbReference>
<keyword evidence="1" id="KW-0472">Membrane</keyword>
<proteinExistence type="predicted"/>
<dbReference type="Pfam" id="PF04389">
    <property type="entry name" value="Peptidase_M28"/>
    <property type="match status" value="1"/>
</dbReference>
<dbReference type="InterPro" id="IPR045175">
    <property type="entry name" value="M28_fam"/>
</dbReference>
<protein>
    <recommendedName>
        <fullName evidence="2">Peptidase M28 domain-containing protein</fullName>
    </recommendedName>
</protein>
<dbReference type="RefSeq" id="WP_065254577.1">
    <property type="nucleotide sequence ID" value="NZ_JADNCW010000003.1"/>
</dbReference>